<feature type="chain" id="PRO_5036240297" evidence="7">
    <location>
        <begin position="24"/>
        <end position="376"/>
    </location>
</feature>
<dbReference type="InterPro" id="IPR015500">
    <property type="entry name" value="Peptidase_S8_subtilisin-rel"/>
</dbReference>
<dbReference type="SUPFAM" id="SSF52743">
    <property type="entry name" value="Subtilisin-like"/>
    <property type="match status" value="1"/>
</dbReference>
<dbReference type="Pfam" id="PF05922">
    <property type="entry name" value="Inhibitor_I9"/>
    <property type="match status" value="1"/>
</dbReference>
<proteinExistence type="inferred from homology"/>
<dbReference type="Proteomes" id="UP000639772">
    <property type="component" value="Chromosome 10"/>
</dbReference>
<dbReference type="InterPro" id="IPR022398">
    <property type="entry name" value="Peptidase_S8_His-AS"/>
</dbReference>
<evidence type="ECO:0000259" key="8">
    <source>
        <dbReference type="Pfam" id="PF00082"/>
    </source>
</evidence>
<dbReference type="AlphaFoldDB" id="A0A835Q6C8"/>
<accession>A0A835Q6C8</accession>
<feature type="domain" description="Peptidase S8/S53" evidence="8">
    <location>
        <begin position="140"/>
        <end position="336"/>
    </location>
</feature>
<dbReference type="EMBL" id="JADCNM010000010">
    <property type="protein sequence ID" value="KAG0465361.1"/>
    <property type="molecule type" value="Genomic_DNA"/>
</dbReference>
<evidence type="ECO:0000313" key="13">
    <source>
        <dbReference type="Proteomes" id="UP000639772"/>
    </source>
</evidence>
<sequence length="376" mass="40004">MEHIQLSSACLLLFLLLPVTTLAQLLPIVDDPEGNHQIYIIQVDKHEKHDLLGDEELESFHRSFLPKTTLNSGLPRLLYSYRHVLSGFAARLTPKELEVILSTPGIQSAALDQSHELDTTYTPAYLGLTKQNGWGGTTMGNGTVIGIIDTGIKPSHPSFNDENMPQPPPTWKGRCTIRGSDFDCNNKTLTGKAFYKGTNPSAIDTDGHGTHVASTAAGPQVIGSSVLGTAQGVASGMAPLAHLAIYKVCFRGCAASDILAGIDQAIKDGVDVISISISGSPTAPLYLDAVARGSMAALQHGIVAVASAGNRGPATYSLSHCAPWVITVGAVSINRRATSIVKLGDGRTFEGQTAYQPVDTFDSFQIIFAGVPWKEW</sequence>
<dbReference type="EMBL" id="JADCNL010000010">
    <property type="protein sequence ID" value="KAG0463904.1"/>
    <property type="molecule type" value="Genomic_DNA"/>
</dbReference>
<name>A0A835Q6C8_VANPL</name>
<reference evidence="12 13" key="1">
    <citation type="journal article" date="2020" name="Nat. Food">
        <title>A phased Vanilla planifolia genome enables genetic improvement of flavour and production.</title>
        <authorList>
            <person name="Hasing T."/>
            <person name="Tang H."/>
            <person name="Brym M."/>
            <person name="Khazi F."/>
            <person name="Huang T."/>
            <person name="Chambers A.H."/>
        </authorList>
    </citation>
    <scope>NUCLEOTIDE SEQUENCE [LARGE SCALE GENOMIC DNA]</scope>
    <source>
        <tissue evidence="10">Leaf</tissue>
    </source>
</reference>
<keyword evidence="5" id="KW-0720">Serine protease</keyword>
<evidence type="ECO:0000256" key="6">
    <source>
        <dbReference type="PROSITE-ProRule" id="PRU01240"/>
    </source>
</evidence>
<gene>
    <name evidence="11" type="ORF">HPP92_019525</name>
    <name evidence="10" type="ORF">HPP92_019973</name>
</gene>
<evidence type="ECO:0000259" key="9">
    <source>
        <dbReference type="Pfam" id="PF05922"/>
    </source>
</evidence>
<feature type="signal peptide" evidence="7">
    <location>
        <begin position="1"/>
        <end position="23"/>
    </location>
</feature>
<evidence type="ECO:0000313" key="11">
    <source>
        <dbReference type="EMBL" id="KAG0465361.1"/>
    </source>
</evidence>
<keyword evidence="3 7" id="KW-0732">Signal</keyword>
<dbReference type="InterPro" id="IPR045051">
    <property type="entry name" value="SBT"/>
</dbReference>
<dbReference type="GO" id="GO:0004252">
    <property type="term" value="F:serine-type endopeptidase activity"/>
    <property type="evidence" value="ECO:0007669"/>
    <property type="project" value="InterPro"/>
</dbReference>
<evidence type="ECO:0000256" key="7">
    <source>
        <dbReference type="SAM" id="SignalP"/>
    </source>
</evidence>
<evidence type="ECO:0000256" key="3">
    <source>
        <dbReference type="ARBA" id="ARBA00022729"/>
    </source>
</evidence>
<dbReference type="Proteomes" id="UP000636800">
    <property type="component" value="Chromosome 10"/>
</dbReference>
<protein>
    <submittedName>
        <fullName evidence="10">Uncharacterized protein</fullName>
    </submittedName>
</protein>
<dbReference type="InterPro" id="IPR037045">
    <property type="entry name" value="S8pro/Inhibitor_I9_sf"/>
</dbReference>
<dbReference type="PROSITE" id="PS00136">
    <property type="entry name" value="SUBTILASE_ASP"/>
    <property type="match status" value="1"/>
</dbReference>
<dbReference type="Pfam" id="PF00082">
    <property type="entry name" value="Peptidase_S8"/>
    <property type="match status" value="1"/>
</dbReference>
<evidence type="ECO:0000313" key="10">
    <source>
        <dbReference type="EMBL" id="KAG0463904.1"/>
    </source>
</evidence>
<dbReference type="InterPro" id="IPR010259">
    <property type="entry name" value="S8pro/Inhibitor_I9"/>
</dbReference>
<dbReference type="OrthoDB" id="784830at2759"/>
<dbReference type="InterPro" id="IPR000209">
    <property type="entry name" value="Peptidase_S8/S53_dom"/>
</dbReference>
<comment type="similarity">
    <text evidence="1 6">Belongs to the peptidase S8 family.</text>
</comment>
<comment type="caution">
    <text evidence="6">Lacks conserved residue(s) required for the propagation of feature annotation.</text>
</comment>
<keyword evidence="12" id="KW-1185">Reference proteome</keyword>
<evidence type="ECO:0000256" key="5">
    <source>
        <dbReference type="ARBA" id="ARBA00022825"/>
    </source>
</evidence>
<dbReference type="Gene3D" id="3.50.30.30">
    <property type="match status" value="1"/>
</dbReference>
<dbReference type="Gene3D" id="3.30.70.80">
    <property type="entry name" value="Peptidase S8 propeptide/proteinase inhibitor I9"/>
    <property type="match status" value="1"/>
</dbReference>
<dbReference type="PANTHER" id="PTHR10795">
    <property type="entry name" value="PROPROTEIN CONVERTASE SUBTILISIN/KEXIN"/>
    <property type="match status" value="1"/>
</dbReference>
<evidence type="ECO:0000256" key="4">
    <source>
        <dbReference type="ARBA" id="ARBA00022801"/>
    </source>
</evidence>
<evidence type="ECO:0000256" key="2">
    <source>
        <dbReference type="ARBA" id="ARBA00022670"/>
    </source>
</evidence>
<dbReference type="InterPro" id="IPR023827">
    <property type="entry name" value="Peptidase_S8_Asp-AS"/>
</dbReference>
<dbReference type="PRINTS" id="PR00723">
    <property type="entry name" value="SUBTILISIN"/>
</dbReference>
<evidence type="ECO:0000313" key="12">
    <source>
        <dbReference type="Proteomes" id="UP000636800"/>
    </source>
</evidence>
<comment type="caution">
    <text evidence="10">The sequence shown here is derived from an EMBL/GenBank/DDBJ whole genome shotgun (WGS) entry which is preliminary data.</text>
</comment>
<organism evidence="10 12">
    <name type="scientific">Vanilla planifolia</name>
    <name type="common">Vanilla</name>
    <dbReference type="NCBI Taxonomy" id="51239"/>
    <lineage>
        <taxon>Eukaryota</taxon>
        <taxon>Viridiplantae</taxon>
        <taxon>Streptophyta</taxon>
        <taxon>Embryophyta</taxon>
        <taxon>Tracheophyta</taxon>
        <taxon>Spermatophyta</taxon>
        <taxon>Magnoliopsida</taxon>
        <taxon>Liliopsida</taxon>
        <taxon>Asparagales</taxon>
        <taxon>Orchidaceae</taxon>
        <taxon>Vanilloideae</taxon>
        <taxon>Vanilleae</taxon>
        <taxon>Vanilla</taxon>
    </lineage>
</organism>
<dbReference type="PROSITE" id="PS00137">
    <property type="entry name" value="SUBTILASE_HIS"/>
    <property type="match status" value="1"/>
</dbReference>
<dbReference type="Gene3D" id="3.40.50.200">
    <property type="entry name" value="Peptidase S8/S53 domain"/>
    <property type="match status" value="1"/>
</dbReference>
<keyword evidence="2" id="KW-0645">Protease</keyword>
<dbReference type="GO" id="GO:0006508">
    <property type="term" value="P:proteolysis"/>
    <property type="evidence" value="ECO:0007669"/>
    <property type="project" value="UniProtKB-KW"/>
</dbReference>
<evidence type="ECO:0000256" key="1">
    <source>
        <dbReference type="ARBA" id="ARBA00011073"/>
    </source>
</evidence>
<keyword evidence="4" id="KW-0378">Hydrolase</keyword>
<dbReference type="InterPro" id="IPR036852">
    <property type="entry name" value="Peptidase_S8/S53_dom_sf"/>
</dbReference>
<feature type="domain" description="Inhibitor I9" evidence="9">
    <location>
        <begin position="39"/>
        <end position="117"/>
    </location>
</feature>
<dbReference type="PROSITE" id="PS51892">
    <property type="entry name" value="SUBTILASE"/>
    <property type="match status" value="1"/>
</dbReference>